<evidence type="ECO:0000313" key="2">
    <source>
        <dbReference type="EMBL" id="CAK9060039.1"/>
    </source>
</evidence>
<feature type="region of interest" description="Disordered" evidence="1">
    <location>
        <begin position="45"/>
        <end position="81"/>
    </location>
</feature>
<feature type="compositionally biased region" description="Low complexity" evidence="1">
    <location>
        <begin position="46"/>
        <end position="68"/>
    </location>
</feature>
<proteinExistence type="predicted"/>
<dbReference type="Proteomes" id="UP001642464">
    <property type="component" value="Unassembled WGS sequence"/>
</dbReference>
<keyword evidence="3" id="KW-1185">Reference proteome</keyword>
<evidence type="ECO:0000313" key="3">
    <source>
        <dbReference type="Proteomes" id="UP001642464"/>
    </source>
</evidence>
<sequence length="948" mass="101721">MSIYMSIGIYLGEDFGAEKSNRGVATGVAANDWWRDVHRWCPPSTGGSRAGAHGAGRAADVSAAAAHADPPPNNGLVGVPQASHRPELLSPVALLLEAALPLATHPDTARIVGPLLMTLHDLSLQITGDEEALGALLAVLGGAFATPNVALEPPLRAATLDLGMRLMMATGPQSSFEVDVEGGLLGRCFDAWESLASWVDVKTDRNCCGFQAFEKLLQGMPQALQLPEHDGRGRGTWNAQLRPRTAQLLTVWCAVPEAWSRPGQAEQCLGELLKKRTTFVSLEFALSFAAAVAEALAASMDGVGLAANHERIAFTPASLMEALEVGYKVASFWELPQMQDATASSALLQPLEAAVAELIVSMDPWIDVQRYRPESNSFEMLVTCVFQLCRSPHATPAAAEALSVVVSNLAPNLAPMAEGCFGKLKELILGDNQLSSTSREQVAKAALGPLLSELSETVQVRALHSILEPLRVHAPPCEPTPQRISCWRLLFAILAAPTPERPEASLEWLSEHWAWFEVSLMTGDSACEAATTFLETALTRTRGMPACASALLSRALPALANAAILKGSSPALQAVAQLARIFKGGDEHTAPMLALHVLQIAEQLLGKLSKTQDLPPDLFAALLELFVVSLAPRAVRLAPALLGAAVTQAALEQAAQLLEEAVNPKLSCWALLFIGRLPLWLPKEETQQSVRRLLEQTLPKICLAFQRLLAQPVAKDTEVMSTLAEVLISLRKALGLDFDRSLQPFPVAVELLPMLQDPLLTEEVLAASLLDLAEQLQAEELRGLMGAQKLQRPRPIDCFLVAQTACFCGTRATVGPALRSRGLALEAANTTTAKGDADIQDFYAKLLTGGGGEPVKGTVLSELIVKFFHGEFLPEGFRRYSGQWKGPPPGTIGRKDIEVALMGLQEQMAKPHRVTKGGVGYGVDETQKVEDDGKGWIWLAAEMTLGRD</sequence>
<dbReference type="EMBL" id="CAXAMM010027002">
    <property type="protein sequence ID" value="CAK9060039.1"/>
    <property type="molecule type" value="Genomic_DNA"/>
</dbReference>
<protein>
    <submittedName>
        <fullName evidence="2">Copia protein</fullName>
    </submittedName>
</protein>
<reference evidence="2 3" key="1">
    <citation type="submission" date="2024-02" db="EMBL/GenBank/DDBJ databases">
        <authorList>
            <person name="Chen Y."/>
            <person name="Shah S."/>
            <person name="Dougan E. K."/>
            <person name="Thang M."/>
            <person name="Chan C."/>
        </authorList>
    </citation>
    <scope>NUCLEOTIDE SEQUENCE [LARGE SCALE GENOMIC DNA]</scope>
</reference>
<gene>
    <name evidence="2" type="ORF">SCF082_LOCUS31697</name>
</gene>
<dbReference type="InterPro" id="IPR016024">
    <property type="entry name" value="ARM-type_fold"/>
</dbReference>
<accession>A0ABP0NCC5</accession>
<evidence type="ECO:0000256" key="1">
    <source>
        <dbReference type="SAM" id="MobiDB-lite"/>
    </source>
</evidence>
<organism evidence="2 3">
    <name type="scientific">Durusdinium trenchii</name>
    <dbReference type="NCBI Taxonomy" id="1381693"/>
    <lineage>
        <taxon>Eukaryota</taxon>
        <taxon>Sar</taxon>
        <taxon>Alveolata</taxon>
        <taxon>Dinophyceae</taxon>
        <taxon>Suessiales</taxon>
        <taxon>Symbiodiniaceae</taxon>
        <taxon>Durusdinium</taxon>
    </lineage>
</organism>
<dbReference type="SUPFAM" id="SSF48371">
    <property type="entry name" value="ARM repeat"/>
    <property type="match status" value="1"/>
</dbReference>
<comment type="caution">
    <text evidence="2">The sequence shown here is derived from an EMBL/GenBank/DDBJ whole genome shotgun (WGS) entry which is preliminary data.</text>
</comment>
<name>A0ABP0NCC5_9DINO</name>